<dbReference type="Proteomes" id="UP000325081">
    <property type="component" value="Unassembled WGS sequence"/>
</dbReference>
<dbReference type="AlphaFoldDB" id="A0A5A7QG52"/>
<dbReference type="EMBL" id="BKCP01006782">
    <property type="protein sequence ID" value="GER43938.1"/>
    <property type="molecule type" value="Genomic_DNA"/>
</dbReference>
<gene>
    <name evidence="1" type="ORF">STAS_20811</name>
</gene>
<name>A0A5A7QG52_STRAF</name>
<keyword evidence="2" id="KW-1185">Reference proteome</keyword>
<comment type="caution">
    <text evidence="1">The sequence shown here is derived from an EMBL/GenBank/DDBJ whole genome shotgun (WGS) entry which is preliminary data.</text>
</comment>
<proteinExistence type="predicted"/>
<organism evidence="1 2">
    <name type="scientific">Striga asiatica</name>
    <name type="common">Asiatic witchweed</name>
    <name type="synonym">Buchnera asiatica</name>
    <dbReference type="NCBI Taxonomy" id="4170"/>
    <lineage>
        <taxon>Eukaryota</taxon>
        <taxon>Viridiplantae</taxon>
        <taxon>Streptophyta</taxon>
        <taxon>Embryophyta</taxon>
        <taxon>Tracheophyta</taxon>
        <taxon>Spermatophyta</taxon>
        <taxon>Magnoliopsida</taxon>
        <taxon>eudicotyledons</taxon>
        <taxon>Gunneridae</taxon>
        <taxon>Pentapetalae</taxon>
        <taxon>asterids</taxon>
        <taxon>lamiids</taxon>
        <taxon>Lamiales</taxon>
        <taxon>Orobanchaceae</taxon>
        <taxon>Buchnereae</taxon>
        <taxon>Striga</taxon>
    </lineage>
</organism>
<reference evidence="2" key="1">
    <citation type="journal article" date="2019" name="Curr. Biol.">
        <title>Genome Sequence of Striga asiatica Provides Insight into the Evolution of Plant Parasitism.</title>
        <authorList>
            <person name="Yoshida S."/>
            <person name="Kim S."/>
            <person name="Wafula E.K."/>
            <person name="Tanskanen J."/>
            <person name="Kim Y.M."/>
            <person name="Honaas L."/>
            <person name="Yang Z."/>
            <person name="Spallek T."/>
            <person name="Conn C.E."/>
            <person name="Ichihashi Y."/>
            <person name="Cheong K."/>
            <person name="Cui S."/>
            <person name="Der J.P."/>
            <person name="Gundlach H."/>
            <person name="Jiao Y."/>
            <person name="Hori C."/>
            <person name="Ishida J.K."/>
            <person name="Kasahara H."/>
            <person name="Kiba T."/>
            <person name="Kim M.S."/>
            <person name="Koo N."/>
            <person name="Laohavisit A."/>
            <person name="Lee Y.H."/>
            <person name="Lumba S."/>
            <person name="McCourt P."/>
            <person name="Mortimer J.C."/>
            <person name="Mutuku J.M."/>
            <person name="Nomura T."/>
            <person name="Sasaki-Sekimoto Y."/>
            <person name="Seto Y."/>
            <person name="Wang Y."/>
            <person name="Wakatake T."/>
            <person name="Sakakibara H."/>
            <person name="Demura T."/>
            <person name="Yamaguchi S."/>
            <person name="Yoneyama K."/>
            <person name="Manabe R.I."/>
            <person name="Nelson D.C."/>
            <person name="Schulman A.H."/>
            <person name="Timko M.P."/>
            <person name="dePamphilis C.W."/>
            <person name="Choi D."/>
            <person name="Shirasu K."/>
        </authorList>
    </citation>
    <scope>NUCLEOTIDE SEQUENCE [LARGE SCALE GENOMIC DNA]</scope>
    <source>
        <strain evidence="2">cv. UVA1</strain>
    </source>
</reference>
<protein>
    <submittedName>
        <fullName evidence="1">ERD (Early-responsive to dehydration stress)family protein</fullName>
    </submittedName>
</protein>
<sequence>MVKPFATGFYASRSPVKPSTRARSPHHLWRAVHSLILEGTLRLFTGNFPLSNGSTILTKFLRSLRNGRDYTKIKFRNINRTKQMIKILLAGLFTKVHGLAARDKLQQDNSETIDIRLQSQLATHGILRRAIPVSPHNPSRDMGFVPNRPKLGQPKIRKLHIVLVVQQYVRRLKVTVYYRRVRFTMQVLKPAGRTHRNFQPRAPTQRPLIGL</sequence>
<accession>A0A5A7QG52</accession>
<evidence type="ECO:0000313" key="1">
    <source>
        <dbReference type="EMBL" id="GER43938.1"/>
    </source>
</evidence>
<evidence type="ECO:0000313" key="2">
    <source>
        <dbReference type="Proteomes" id="UP000325081"/>
    </source>
</evidence>